<dbReference type="EMBL" id="SRRZ01000224">
    <property type="protein sequence ID" value="NQE38432.1"/>
    <property type="molecule type" value="Genomic_DNA"/>
</dbReference>
<dbReference type="InterPro" id="IPR009057">
    <property type="entry name" value="Homeodomain-like_sf"/>
</dbReference>
<organism evidence="1 2">
    <name type="scientific">Microcoleus asticus IPMA8</name>
    <dbReference type="NCBI Taxonomy" id="2563858"/>
    <lineage>
        <taxon>Bacteria</taxon>
        <taxon>Bacillati</taxon>
        <taxon>Cyanobacteriota</taxon>
        <taxon>Cyanophyceae</taxon>
        <taxon>Oscillatoriophycideae</taxon>
        <taxon>Oscillatoriales</taxon>
        <taxon>Microcoleaceae</taxon>
        <taxon>Microcoleus</taxon>
        <taxon>Microcoleus asticus</taxon>
    </lineage>
</organism>
<dbReference type="PANTHER" id="PTHR33293">
    <property type="entry name" value="INSERTION ELEMENT IS1 1 PROTEIN INSB-RELATED"/>
    <property type="match status" value="1"/>
</dbReference>
<sequence>MTGVGELGYNDLRVRTPKNNTSQNAELMQCPECQSTHVNKNGHKKGKQNYICVGCGRQFIDCSQPHKGYSEDVKREGLKMSVNGLGFRAIGRVKNVHHRTIINWVKQVGKLLPDFYEA</sequence>
<dbReference type="Proteomes" id="UP000702425">
    <property type="component" value="Unassembled WGS sequence"/>
</dbReference>
<accession>A0ABX2D8Z4</accession>
<evidence type="ECO:0000313" key="2">
    <source>
        <dbReference type="Proteomes" id="UP000702425"/>
    </source>
</evidence>
<evidence type="ECO:0008006" key="3">
    <source>
        <dbReference type="Google" id="ProtNLM"/>
    </source>
</evidence>
<dbReference type="InterPro" id="IPR051354">
    <property type="entry name" value="Transposase_27_IS1"/>
</dbReference>
<comment type="caution">
    <text evidence="1">The sequence shown here is derived from an EMBL/GenBank/DDBJ whole genome shotgun (WGS) entry which is preliminary data.</text>
</comment>
<protein>
    <recommendedName>
        <fullName evidence="3">InsA</fullName>
    </recommendedName>
</protein>
<name>A0ABX2D8Z4_9CYAN</name>
<gene>
    <name evidence="1" type="ORF">E5S67_06217</name>
</gene>
<reference evidence="1 2" key="1">
    <citation type="journal article" date="2020" name="Sci. Rep.">
        <title>A novel cyanobacterial geosmin producer, revising GeoA distribution and dispersion patterns in Bacteria.</title>
        <authorList>
            <person name="Churro C."/>
            <person name="Semedo-Aguiar A.P."/>
            <person name="Silva A.D."/>
            <person name="Pereira-Leal J.B."/>
            <person name="Leite R.B."/>
        </authorList>
    </citation>
    <scope>NUCLEOTIDE SEQUENCE [LARGE SCALE GENOMIC DNA]</scope>
    <source>
        <strain evidence="1 2">IPMA8</strain>
    </source>
</reference>
<dbReference type="SUPFAM" id="SSF46689">
    <property type="entry name" value="Homeodomain-like"/>
    <property type="match status" value="1"/>
</dbReference>
<proteinExistence type="predicted"/>
<evidence type="ECO:0000313" key="1">
    <source>
        <dbReference type="EMBL" id="NQE38432.1"/>
    </source>
</evidence>
<keyword evidence="2" id="KW-1185">Reference proteome</keyword>